<reference evidence="2" key="1">
    <citation type="submission" date="2020-01" db="EMBL/GenBank/DDBJ databases">
        <authorList>
            <person name="Meier V. D."/>
            <person name="Meier V D."/>
        </authorList>
    </citation>
    <scope>NUCLEOTIDE SEQUENCE</scope>
    <source>
        <strain evidence="2">HLG_WM_MAG_09</strain>
    </source>
</reference>
<dbReference type="Pfam" id="PF01370">
    <property type="entry name" value="Epimerase"/>
    <property type="match status" value="1"/>
</dbReference>
<protein>
    <submittedName>
        <fullName evidence="2">Epimerase</fullName>
    </submittedName>
</protein>
<dbReference type="GO" id="GO:0044877">
    <property type="term" value="F:protein-containing complex binding"/>
    <property type="evidence" value="ECO:0007669"/>
    <property type="project" value="TreeGrafter"/>
</dbReference>
<dbReference type="Gene3D" id="3.40.50.720">
    <property type="entry name" value="NAD(P)-binding Rossmann-like Domain"/>
    <property type="match status" value="1"/>
</dbReference>
<dbReference type="InterPro" id="IPR051207">
    <property type="entry name" value="ComplexI_NDUFA9_subunit"/>
</dbReference>
<dbReference type="AlphaFoldDB" id="A0A6S6T5G5"/>
<evidence type="ECO:0000259" key="1">
    <source>
        <dbReference type="Pfam" id="PF01370"/>
    </source>
</evidence>
<gene>
    <name evidence="2" type="ORF">HELGO_WM35786</name>
</gene>
<dbReference type="CDD" id="cd05271">
    <property type="entry name" value="NDUFA9_like_SDR_a"/>
    <property type="match status" value="1"/>
</dbReference>
<dbReference type="SUPFAM" id="SSF51735">
    <property type="entry name" value="NAD(P)-binding Rossmann-fold domains"/>
    <property type="match status" value="1"/>
</dbReference>
<proteinExistence type="predicted"/>
<dbReference type="EMBL" id="CACVAT010000233">
    <property type="protein sequence ID" value="CAA6814493.1"/>
    <property type="molecule type" value="Genomic_DNA"/>
</dbReference>
<accession>A0A6S6T5G5</accession>
<organism evidence="2">
    <name type="scientific">uncultured Thiotrichaceae bacterium</name>
    <dbReference type="NCBI Taxonomy" id="298394"/>
    <lineage>
        <taxon>Bacteria</taxon>
        <taxon>Pseudomonadati</taxon>
        <taxon>Pseudomonadota</taxon>
        <taxon>Gammaproteobacteria</taxon>
        <taxon>Thiotrichales</taxon>
        <taxon>Thiotrichaceae</taxon>
        <taxon>environmental samples</taxon>
    </lineage>
</organism>
<dbReference type="InterPro" id="IPR036291">
    <property type="entry name" value="NAD(P)-bd_dom_sf"/>
</dbReference>
<feature type="domain" description="NAD-dependent epimerase/dehydratase" evidence="1">
    <location>
        <begin position="4"/>
        <end position="184"/>
    </location>
</feature>
<dbReference type="InterPro" id="IPR001509">
    <property type="entry name" value="Epimerase_deHydtase"/>
</dbReference>
<sequence length="279" mass="30187">MKLLLTGASGFIGGHLRTALEAAGHELVHCSRSSGHDFTQMLSADDWVPLLEGVDAVINAVGIIVETGQQSFDVLHRQAPSALFEACQQQNIQRVIQISALGADEHAFTPYQISKKAADDRLRKTDLDWFVLRPSLVYGEGGASMAMFRQLSSLPIIPLVGDGQYKVQPIHVSDVVATVMQCLSPEAESQQTLDVVGAFPLSFAGWLQAIRGVSGRKPAMLFKTPFSMMLAVAGIGKYVMPMMSPDNLRMLQAGNTSDVAPITRFLGRAPLPVEEGLRL</sequence>
<evidence type="ECO:0000313" key="2">
    <source>
        <dbReference type="EMBL" id="CAA6814493.1"/>
    </source>
</evidence>
<dbReference type="PANTHER" id="PTHR12126:SF11">
    <property type="entry name" value="NADH DEHYDROGENASE [UBIQUINONE] 1 ALPHA SUBCOMPLEX SUBUNIT 9, MITOCHONDRIAL"/>
    <property type="match status" value="1"/>
</dbReference>
<dbReference type="PANTHER" id="PTHR12126">
    <property type="entry name" value="NADH-UBIQUINONE OXIDOREDUCTASE 39 KDA SUBUNIT-RELATED"/>
    <property type="match status" value="1"/>
</dbReference>
<name>A0A6S6T5G5_9GAMM</name>